<dbReference type="Proteomes" id="UP000603453">
    <property type="component" value="Unassembled WGS sequence"/>
</dbReference>
<evidence type="ECO:0000313" key="9">
    <source>
        <dbReference type="EMBL" id="KAG2194503.1"/>
    </source>
</evidence>
<dbReference type="OrthoDB" id="69928at2759"/>
<dbReference type="InterPro" id="IPR018834">
    <property type="entry name" value="DNA/RNA-bd_Est1-type"/>
</dbReference>
<feature type="compositionally biased region" description="Polar residues" evidence="5">
    <location>
        <begin position="1"/>
        <end position="10"/>
    </location>
</feature>
<feature type="domain" description="Telomerase activating protein Est1-like N-terminal" evidence="7">
    <location>
        <begin position="128"/>
        <end position="231"/>
    </location>
</feature>
<dbReference type="Gene3D" id="1.25.40.10">
    <property type="entry name" value="Tetratricopeptide repeat domain"/>
    <property type="match status" value="1"/>
</dbReference>
<evidence type="ECO:0000259" key="7">
    <source>
        <dbReference type="Pfam" id="PF10374"/>
    </source>
</evidence>
<keyword evidence="3" id="KW-0963">Cytoplasm</keyword>
<protein>
    <submittedName>
        <fullName evidence="9">Uncharacterized protein</fullName>
    </submittedName>
</protein>
<evidence type="ECO:0000259" key="6">
    <source>
        <dbReference type="Pfam" id="PF10373"/>
    </source>
</evidence>
<dbReference type="Pfam" id="PF13638">
    <property type="entry name" value="PIN_4"/>
    <property type="match status" value="1"/>
</dbReference>
<feature type="region of interest" description="Disordered" evidence="5">
    <location>
        <begin position="788"/>
        <end position="872"/>
    </location>
</feature>
<keyword evidence="10" id="KW-1185">Reference proteome</keyword>
<keyword evidence="4" id="KW-0539">Nucleus</keyword>
<organism evidence="9 10">
    <name type="scientific">Mucor saturninus</name>
    <dbReference type="NCBI Taxonomy" id="64648"/>
    <lineage>
        <taxon>Eukaryota</taxon>
        <taxon>Fungi</taxon>
        <taxon>Fungi incertae sedis</taxon>
        <taxon>Mucoromycota</taxon>
        <taxon>Mucoromycotina</taxon>
        <taxon>Mucoromycetes</taxon>
        <taxon>Mucorales</taxon>
        <taxon>Mucorineae</taxon>
        <taxon>Mucoraceae</taxon>
        <taxon>Mucor</taxon>
    </lineage>
</organism>
<feature type="compositionally biased region" description="Acidic residues" evidence="5">
    <location>
        <begin position="793"/>
        <end position="818"/>
    </location>
</feature>
<dbReference type="GO" id="GO:0042162">
    <property type="term" value="F:telomeric DNA binding"/>
    <property type="evidence" value="ECO:0007669"/>
    <property type="project" value="TreeGrafter"/>
</dbReference>
<evidence type="ECO:0000256" key="2">
    <source>
        <dbReference type="ARBA" id="ARBA00004496"/>
    </source>
</evidence>
<feature type="region of interest" description="Disordered" evidence="5">
    <location>
        <begin position="1"/>
        <end position="43"/>
    </location>
</feature>
<feature type="compositionally biased region" description="Basic and acidic residues" evidence="5">
    <location>
        <begin position="27"/>
        <end position="37"/>
    </location>
</feature>
<reference evidence="9" key="1">
    <citation type="submission" date="2020-12" db="EMBL/GenBank/DDBJ databases">
        <title>Metabolic potential, ecology and presence of endohyphal bacteria is reflected in genomic diversity of Mucoromycotina.</title>
        <authorList>
            <person name="Muszewska A."/>
            <person name="Okrasinska A."/>
            <person name="Steczkiewicz K."/>
            <person name="Drgas O."/>
            <person name="Orlowska M."/>
            <person name="Perlinska-Lenart U."/>
            <person name="Aleksandrzak-Piekarczyk T."/>
            <person name="Szatraj K."/>
            <person name="Zielenkiewicz U."/>
            <person name="Pilsyk S."/>
            <person name="Malc E."/>
            <person name="Mieczkowski P."/>
            <person name="Kruszewska J.S."/>
            <person name="Biernat P."/>
            <person name="Pawlowska J."/>
        </authorList>
    </citation>
    <scope>NUCLEOTIDE SEQUENCE</scope>
    <source>
        <strain evidence="9">WA0000017839</strain>
    </source>
</reference>
<dbReference type="EMBL" id="JAEPRD010000194">
    <property type="protein sequence ID" value="KAG2194503.1"/>
    <property type="molecule type" value="Genomic_DNA"/>
</dbReference>
<feature type="domain" description="PIN" evidence="8">
    <location>
        <begin position="674"/>
        <end position="769"/>
    </location>
</feature>
<dbReference type="Gene3D" id="3.40.50.1010">
    <property type="entry name" value="5'-nuclease"/>
    <property type="match status" value="1"/>
</dbReference>
<dbReference type="PANTHER" id="PTHR15696">
    <property type="entry name" value="SMG-7 SUPPRESSOR WITH MORPHOLOGICAL EFFECT ON GENITALIA PROTEIN 7"/>
    <property type="match status" value="1"/>
</dbReference>
<dbReference type="InterPro" id="IPR019458">
    <property type="entry name" value="Est1-like_N"/>
</dbReference>
<dbReference type="AlphaFoldDB" id="A0A8H7QMZ5"/>
<sequence>MQASELNKSTTPRRRRRRPRNRRKQKQRDEEPLKQSEESQVTQKQNLNLTDLSSEAHALEKQLNELQTQLKINYSSIPSKEQGRIASAIAAEQILATEEEIVYVRNSLKRTYRQIFSVDLMYATAHHIEDKIWRYIFYAGIEEVRSKLRKMSSSETASNDNKTLQKELYNRIDSAFKFYRDLNIHVKTTYHIDTKVLGIDLFKQHSSEEKVGVLLQFNYICMGDLARYHAQQAMAAKSTKKTSEYWSLAKSCYLKAIDVYRKNGKPYSQLALVSMSNGNAMDVVWYYCMSLAVKHPSSVGRDNLKSFYSKIRFNSKQKESDNNVSAMTSQFVESFLHMHRTVMFNQKDSDEFAAMISVSGQLGTTLFSLIQSEEGEEDVNISKSTSSMLHIIRTTLTRTITILMISIWIAGERLKDKANYNIRPVILSSQIHMFIFVFNLLTGVYRSSRQVLEQVRESLEPEKYDKLEAMVDETLLPGLSIWASYLYTNMNTVAQYCMTAANDSRNREPEKKTLVKSIQSLLSLLISHPSFPDPVLNVLPPTYPLSEDLLLLGIIPLASFHKKIDFFKENAYEVDDEHTFEARKQVRWGRIRDMIKSIADSNSFDFIQYNQAEQKYIVIDENAKRQQQGRFMKALATQRLMEQVSSLEKNVNRMSLGKKQEATPTTKREVYTCVVDVTAFLDGLNKVKRWATQTLNVDRRSQGSILEVVVPLEVIDSLDDHKKGTSHMNMQARESIRFLDQKLLENGNKTDMPTSSFLRTQKVSEKLSDWDEAKAFWIGEESRSNAVDHLLSEEEEEEEEEAAEEEIVSDAESDDSSDGDLFHSRRRGGGSDSEESDVESASSDDEESEEENEAGEEYDYTENFEEEDQDEIPYTFDDVPKGYRPILSCLLYYHSKQQAREDNQPERLVLVTNDEDLAWWAELFGDPKTGKRMLIKTVNEWDQMVGKLDFEKVYDYSWKQR</sequence>
<evidence type="ECO:0000256" key="4">
    <source>
        <dbReference type="ARBA" id="ARBA00023242"/>
    </source>
</evidence>
<accession>A0A8H7QMZ5</accession>
<dbReference type="GO" id="GO:0000184">
    <property type="term" value="P:nuclear-transcribed mRNA catabolic process, nonsense-mediated decay"/>
    <property type="evidence" value="ECO:0007669"/>
    <property type="project" value="TreeGrafter"/>
</dbReference>
<dbReference type="GO" id="GO:0005737">
    <property type="term" value="C:cytoplasm"/>
    <property type="evidence" value="ECO:0007669"/>
    <property type="project" value="UniProtKB-SubCell"/>
</dbReference>
<proteinExistence type="predicted"/>
<evidence type="ECO:0000256" key="3">
    <source>
        <dbReference type="ARBA" id="ARBA00022490"/>
    </source>
</evidence>
<dbReference type="Pfam" id="PF10373">
    <property type="entry name" value="EST1_DNA_bind"/>
    <property type="match status" value="1"/>
</dbReference>
<name>A0A8H7QMZ5_9FUNG</name>
<comment type="caution">
    <text evidence="9">The sequence shown here is derived from an EMBL/GenBank/DDBJ whole genome shotgun (WGS) entry which is preliminary data.</text>
</comment>
<comment type="subcellular location">
    <subcellularLocation>
        <location evidence="2">Cytoplasm</location>
    </subcellularLocation>
    <subcellularLocation>
        <location evidence="1">Nucleus</location>
    </subcellularLocation>
</comment>
<dbReference type="PANTHER" id="PTHR15696:SF0">
    <property type="entry name" value="TELOMERASE-BINDING PROTEIN EST1A"/>
    <property type="match status" value="1"/>
</dbReference>
<evidence type="ECO:0000259" key="8">
    <source>
        <dbReference type="Pfam" id="PF13638"/>
    </source>
</evidence>
<evidence type="ECO:0000256" key="1">
    <source>
        <dbReference type="ARBA" id="ARBA00004123"/>
    </source>
</evidence>
<dbReference type="SUPFAM" id="SSF48452">
    <property type="entry name" value="TPR-like"/>
    <property type="match status" value="1"/>
</dbReference>
<evidence type="ECO:0000313" key="10">
    <source>
        <dbReference type="Proteomes" id="UP000603453"/>
    </source>
</evidence>
<dbReference type="InterPro" id="IPR011990">
    <property type="entry name" value="TPR-like_helical_dom_sf"/>
</dbReference>
<dbReference type="InterPro" id="IPR045153">
    <property type="entry name" value="Est1/Ebs1-like"/>
</dbReference>
<feature type="compositionally biased region" description="Basic residues" evidence="5">
    <location>
        <begin position="11"/>
        <end position="26"/>
    </location>
</feature>
<dbReference type="GO" id="GO:0070034">
    <property type="term" value="F:telomerase RNA binding"/>
    <property type="evidence" value="ECO:0007669"/>
    <property type="project" value="TreeGrafter"/>
</dbReference>
<dbReference type="InterPro" id="IPR002716">
    <property type="entry name" value="PIN_dom"/>
</dbReference>
<feature type="compositionally biased region" description="Acidic residues" evidence="5">
    <location>
        <begin position="832"/>
        <end position="871"/>
    </location>
</feature>
<dbReference type="Pfam" id="PF10374">
    <property type="entry name" value="EST1"/>
    <property type="match status" value="1"/>
</dbReference>
<gene>
    <name evidence="9" type="ORF">INT47_005776</name>
</gene>
<evidence type="ECO:0000256" key="5">
    <source>
        <dbReference type="SAM" id="MobiDB-lite"/>
    </source>
</evidence>
<feature type="domain" description="DNA/RNA-binding" evidence="6">
    <location>
        <begin position="249"/>
        <end position="559"/>
    </location>
</feature>
<dbReference type="GO" id="GO:0005697">
    <property type="term" value="C:telomerase holoenzyme complex"/>
    <property type="evidence" value="ECO:0007669"/>
    <property type="project" value="TreeGrafter"/>
</dbReference>